<evidence type="ECO:0000256" key="1">
    <source>
        <dbReference type="ARBA" id="ARBA00022481"/>
    </source>
</evidence>
<feature type="transmembrane region" description="Helical" evidence="4">
    <location>
        <begin position="190"/>
        <end position="210"/>
    </location>
</feature>
<dbReference type="InterPro" id="IPR051310">
    <property type="entry name" value="MCP_chemotaxis"/>
</dbReference>
<keyword evidence="3" id="KW-0807">Transducer</keyword>
<dbReference type="Pfam" id="PF00015">
    <property type="entry name" value="MCPsignal"/>
    <property type="match status" value="1"/>
</dbReference>
<dbReference type="Proteomes" id="UP000075391">
    <property type="component" value="Unassembled WGS sequence"/>
</dbReference>
<dbReference type="PANTHER" id="PTHR43531">
    <property type="entry name" value="PROTEIN ICFG"/>
    <property type="match status" value="1"/>
</dbReference>
<keyword evidence="1" id="KW-0488">Methylation</keyword>
<dbReference type="InterPro" id="IPR004089">
    <property type="entry name" value="MCPsignal_dom"/>
</dbReference>
<dbReference type="GO" id="GO:0007165">
    <property type="term" value="P:signal transduction"/>
    <property type="evidence" value="ECO:0007669"/>
    <property type="project" value="UniProtKB-KW"/>
</dbReference>
<dbReference type="InterPro" id="IPR024478">
    <property type="entry name" value="HlyB_4HB_MCP"/>
</dbReference>
<keyword evidence="4" id="KW-0812">Transmembrane</keyword>
<dbReference type="PROSITE" id="PS50111">
    <property type="entry name" value="CHEMOTAXIS_TRANSDUC_2"/>
    <property type="match status" value="1"/>
</dbReference>
<protein>
    <recommendedName>
        <fullName evidence="5">Methyl-accepting transducer domain-containing protein</fullName>
    </recommendedName>
</protein>
<organism evidence="6 7">
    <name type="scientific">Bdellovibrio bacteriovorus</name>
    <dbReference type="NCBI Taxonomy" id="959"/>
    <lineage>
        <taxon>Bacteria</taxon>
        <taxon>Pseudomonadati</taxon>
        <taxon>Bdellovibrionota</taxon>
        <taxon>Bdellovibrionia</taxon>
        <taxon>Bdellovibrionales</taxon>
        <taxon>Pseudobdellovibrionaceae</taxon>
        <taxon>Bdellovibrio</taxon>
    </lineage>
</organism>
<keyword evidence="4" id="KW-1133">Transmembrane helix</keyword>
<dbReference type="RefSeq" id="WP_063243572.1">
    <property type="nucleotide sequence ID" value="NZ_LUKF01000012.1"/>
</dbReference>
<dbReference type="OrthoDB" id="5288420at2"/>
<evidence type="ECO:0000259" key="5">
    <source>
        <dbReference type="PROSITE" id="PS50111"/>
    </source>
</evidence>
<dbReference type="InterPro" id="IPR004090">
    <property type="entry name" value="Chemotax_Me-accpt_rcpt"/>
</dbReference>
<accession>A0A150WL32</accession>
<dbReference type="CDD" id="cd11386">
    <property type="entry name" value="MCP_signal"/>
    <property type="match status" value="1"/>
</dbReference>
<keyword evidence="4" id="KW-0472">Membrane</keyword>
<dbReference type="InterPro" id="IPR047347">
    <property type="entry name" value="YvaQ-like_sensor"/>
</dbReference>
<dbReference type="Pfam" id="PF12729">
    <property type="entry name" value="4HB_MCP_1"/>
    <property type="match status" value="1"/>
</dbReference>
<dbReference type="SMART" id="SM00283">
    <property type="entry name" value="MA"/>
    <property type="match status" value="1"/>
</dbReference>
<comment type="similarity">
    <text evidence="2">Belongs to the methyl-accepting chemotaxis (MCP) protein family.</text>
</comment>
<dbReference type="SUPFAM" id="SSF58104">
    <property type="entry name" value="Methyl-accepting chemotaxis protein (MCP) signaling domain"/>
    <property type="match status" value="1"/>
</dbReference>
<dbReference type="CDD" id="cd19411">
    <property type="entry name" value="MCP2201-like_sensor"/>
    <property type="match status" value="1"/>
</dbReference>
<evidence type="ECO:0000256" key="2">
    <source>
        <dbReference type="ARBA" id="ARBA00029447"/>
    </source>
</evidence>
<sequence>MFARFSLKAKMILAFVGISMLLLLVGGIGWQSNRTVVGVYSVIANQNLPNVNSIGRIRYRAQELNRTILRASLAKTPQEVSKWHEEFKESIVRNDELTKKYLEVPFLPNEEVIFAKVDAGWKKFVEGGEKLMEAALKGDQASVDRILDGEIPQLRRNHDDALSELLVFHEEAVKQAKIKAAEATSRGETFVIIIIAVGFLAATSVGYIFATSLAKSLTRISGEISNSADQTSASGTQLSAASQQLSSGSSEAAASLEETVASIEELSSMVKLNADHAKEANALSQKSKDSAEHGESEITKLIGAMEEIAKGSKQIEEIITVIDDIAFQTNLLALNAAVEAARAGEQGKGFAVVAEAVRNLAQRSAVAAKDITTLIQENVSKSENGARVASQSGSVLKDIVTSVKKVADLNNEISVASQEQASGLEQISKAMNQLDQATQGNAASSEEVAASSEEMSAQAVSLADLVVDLRTLVQGVGSAQRAAPASQSKAPLAFKPSMKTAMVKRKTEMESVLPLEDGDRKVGNVAGF</sequence>
<evidence type="ECO:0000313" key="6">
    <source>
        <dbReference type="EMBL" id="KYG64602.1"/>
    </source>
</evidence>
<dbReference type="GO" id="GO:0005886">
    <property type="term" value="C:plasma membrane"/>
    <property type="evidence" value="ECO:0007669"/>
    <property type="project" value="TreeGrafter"/>
</dbReference>
<dbReference type="GO" id="GO:0006935">
    <property type="term" value="P:chemotaxis"/>
    <property type="evidence" value="ECO:0007669"/>
    <property type="project" value="InterPro"/>
</dbReference>
<dbReference type="AlphaFoldDB" id="A0A150WL32"/>
<evidence type="ECO:0000313" key="7">
    <source>
        <dbReference type="Proteomes" id="UP000075391"/>
    </source>
</evidence>
<dbReference type="PRINTS" id="PR00260">
    <property type="entry name" value="CHEMTRNSDUCR"/>
</dbReference>
<evidence type="ECO:0000256" key="4">
    <source>
        <dbReference type="SAM" id="Phobius"/>
    </source>
</evidence>
<dbReference type="EMBL" id="LUKF01000012">
    <property type="protein sequence ID" value="KYG64602.1"/>
    <property type="molecule type" value="Genomic_DNA"/>
</dbReference>
<evidence type="ECO:0000256" key="3">
    <source>
        <dbReference type="PROSITE-ProRule" id="PRU00284"/>
    </source>
</evidence>
<dbReference type="PANTHER" id="PTHR43531:SF14">
    <property type="entry name" value="METHYL-ACCEPTING CHEMOTAXIS PROTEIN I-RELATED"/>
    <property type="match status" value="1"/>
</dbReference>
<dbReference type="Gene3D" id="1.10.287.950">
    <property type="entry name" value="Methyl-accepting chemotaxis protein"/>
    <property type="match status" value="1"/>
</dbReference>
<gene>
    <name evidence="6" type="ORF">AZI85_04110</name>
</gene>
<name>A0A150WL32_BDEBC</name>
<comment type="caution">
    <text evidence="6">The sequence shown here is derived from an EMBL/GenBank/DDBJ whole genome shotgun (WGS) entry which is preliminary data.</text>
</comment>
<dbReference type="GO" id="GO:0004888">
    <property type="term" value="F:transmembrane signaling receptor activity"/>
    <property type="evidence" value="ECO:0007669"/>
    <property type="project" value="InterPro"/>
</dbReference>
<reference evidence="6 7" key="1">
    <citation type="submission" date="2016-03" db="EMBL/GenBank/DDBJ databases">
        <authorList>
            <person name="Ploux O."/>
        </authorList>
    </citation>
    <scope>NUCLEOTIDE SEQUENCE [LARGE SCALE GENOMIC DNA]</scope>
    <source>
        <strain evidence="6 7">BER2</strain>
    </source>
</reference>
<proteinExistence type="inferred from homology"/>
<feature type="domain" description="Methyl-accepting transducer" evidence="5">
    <location>
        <begin position="227"/>
        <end position="456"/>
    </location>
</feature>